<evidence type="ECO:0008006" key="9">
    <source>
        <dbReference type="Google" id="ProtNLM"/>
    </source>
</evidence>
<evidence type="ECO:0000256" key="4">
    <source>
        <dbReference type="ARBA" id="ARBA00023002"/>
    </source>
</evidence>
<dbReference type="EMBL" id="JBBPBK010000013">
    <property type="protein sequence ID" value="KAK9271982.1"/>
    <property type="molecule type" value="Genomic_DNA"/>
</dbReference>
<organism evidence="7 8">
    <name type="scientific">Liquidambar formosana</name>
    <name type="common">Formosan gum</name>
    <dbReference type="NCBI Taxonomy" id="63359"/>
    <lineage>
        <taxon>Eukaryota</taxon>
        <taxon>Viridiplantae</taxon>
        <taxon>Streptophyta</taxon>
        <taxon>Embryophyta</taxon>
        <taxon>Tracheophyta</taxon>
        <taxon>Spermatophyta</taxon>
        <taxon>Magnoliopsida</taxon>
        <taxon>eudicotyledons</taxon>
        <taxon>Gunneridae</taxon>
        <taxon>Pentapetalae</taxon>
        <taxon>Saxifragales</taxon>
        <taxon>Altingiaceae</taxon>
        <taxon>Liquidambar</taxon>
    </lineage>
</organism>
<keyword evidence="3" id="KW-0479">Metal-binding</keyword>
<evidence type="ECO:0000256" key="6">
    <source>
        <dbReference type="SAM" id="Phobius"/>
    </source>
</evidence>
<dbReference type="AlphaFoldDB" id="A0AAP0NER6"/>
<keyword evidence="6" id="KW-1133">Transmembrane helix</keyword>
<feature type="transmembrane region" description="Helical" evidence="6">
    <location>
        <begin position="42"/>
        <end position="61"/>
    </location>
</feature>
<keyword evidence="5" id="KW-0408">Iron</keyword>
<evidence type="ECO:0000313" key="8">
    <source>
        <dbReference type="Proteomes" id="UP001415857"/>
    </source>
</evidence>
<evidence type="ECO:0000256" key="3">
    <source>
        <dbReference type="ARBA" id="ARBA00022723"/>
    </source>
</evidence>
<gene>
    <name evidence="7" type="ORF">L1049_002351</name>
</gene>
<evidence type="ECO:0000256" key="2">
    <source>
        <dbReference type="ARBA" id="ARBA00010617"/>
    </source>
</evidence>
<evidence type="ECO:0000256" key="5">
    <source>
        <dbReference type="ARBA" id="ARBA00023004"/>
    </source>
</evidence>
<dbReference type="GO" id="GO:0005506">
    <property type="term" value="F:iron ion binding"/>
    <property type="evidence" value="ECO:0007669"/>
    <property type="project" value="InterPro"/>
</dbReference>
<comment type="similarity">
    <text evidence="2">Belongs to the cytochrome P450 family.</text>
</comment>
<comment type="caution">
    <text evidence="7">The sequence shown here is derived from an EMBL/GenBank/DDBJ whole genome shotgun (WGS) entry which is preliminary data.</text>
</comment>
<dbReference type="GO" id="GO:0020037">
    <property type="term" value="F:heme binding"/>
    <property type="evidence" value="ECO:0007669"/>
    <property type="project" value="InterPro"/>
</dbReference>
<evidence type="ECO:0000256" key="1">
    <source>
        <dbReference type="ARBA" id="ARBA00001971"/>
    </source>
</evidence>
<dbReference type="GO" id="GO:0004497">
    <property type="term" value="F:monooxygenase activity"/>
    <property type="evidence" value="ECO:0007669"/>
    <property type="project" value="InterPro"/>
</dbReference>
<name>A0AAP0NER6_LIQFO</name>
<reference evidence="7 8" key="1">
    <citation type="journal article" date="2024" name="Plant J.">
        <title>Genome sequences and population genomics reveal climatic adaptation and genomic divergence between two closely related sweetgum species.</title>
        <authorList>
            <person name="Xu W.Q."/>
            <person name="Ren C.Q."/>
            <person name="Zhang X.Y."/>
            <person name="Comes H.P."/>
            <person name="Liu X.H."/>
            <person name="Li Y.G."/>
            <person name="Kettle C.J."/>
            <person name="Jalonen R."/>
            <person name="Gaisberger H."/>
            <person name="Ma Y.Z."/>
            <person name="Qiu Y.X."/>
        </authorList>
    </citation>
    <scope>NUCLEOTIDE SEQUENCE [LARGE SCALE GENOMIC DNA]</scope>
    <source>
        <strain evidence="7">Hangzhou</strain>
    </source>
</reference>
<dbReference type="InterPro" id="IPR036396">
    <property type="entry name" value="Cyt_P450_sf"/>
</dbReference>
<protein>
    <recommendedName>
        <fullName evidence="9">Cytochrome P450</fullName>
    </recommendedName>
</protein>
<accession>A0AAP0NER6</accession>
<proteinExistence type="inferred from homology"/>
<dbReference type="GO" id="GO:0016705">
    <property type="term" value="F:oxidoreductase activity, acting on paired donors, with incorporation or reduction of molecular oxygen"/>
    <property type="evidence" value="ECO:0007669"/>
    <property type="project" value="InterPro"/>
</dbReference>
<keyword evidence="4" id="KW-0560">Oxidoreductase</keyword>
<keyword evidence="6" id="KW-0472">Membrane</keyword>
<sequence>MSIYSWPNREEPHFSHYNHDFDIGLYTASEKRISTTLMEINVGYAATLLLAIFFFLCFHHWSSSKKKSSPITNWPLLGMLPGLLHNSSHIHKYLTQVLKQSGGTLEFKGPRFANLDILLTSDPSNVHHILIKNFKNFEKGP</sequence>
<evidence type="ECO:0000313" key="7">
    <source>
        <dbReference type="EMBL" id="KAK9271982.1"/>
    </source>
</evidence>
<dbReference type="Proteomes" id="UP001415857">
    <property type="component" value="Unassembled WGS sequence"/>
</dbReference>
<dbReference type="SUPFAM" id="SSF48264">
    <property type="entry name" value="Cytochrome P450"/>
    <property type="match status" value="1"/>
</dbReference>
<keyword evidence="8" id="KW-1185">Reference proteome</keyword>
<keyword evidence="6" id="KW-0812">Transmembrane</keyword>
<dbReference type="PANTHER" id="PTHR24296">
    <property type="entry name" value="CYTOCHROME P450"/>
    <property type="match status" value="1"/>
</dbReference>
<comment type="cofactor">
    <cofactor evidence="1">
        <name>heme</name>
        <dbReference type="ChEBI" id="CHEBI:30413"/>
    </cofactor>
</comment>
<dbReference type="Gene3D" id="1.10.630.10">
    <property type="entry name" value="Cytochrome P450"/>
    <property type="match status" value="1"/>
</dbReference>